<dbReference type="SMART" id="SM00344">
    <property type="entry name" value="HTH_ASNC"/>
    <property type="match status" value="1"/>
</dbReference>
<accession>A0A1Q6A3A7</accession>
<dbReference type="InterPro" id="IPR019888">
    <property type="entry name" value="Tscrpt_reg_AsnC-like"/>
</dbReference>
<keyword evidence="6" id="KW-1185">Reference proteome</keyword>
<evidence type="ECO:0000313" key="6">
    <source>
        <dbReference type="Proteomes" id="UP000186720"/>
    </source>
</evidence>
<dbReference type="Proteomes" id="UP000186720">
    <property type="component" value="Unassembled WGS sequence"/>
</dbReference>
<dbReference type="InterPro" id="IPR036390">
    <property type="entry name" value="WH_DNA-bd_sf"/>
</dbReference>
<evidence type="ECO:0000256" key="1">
    <source>
        <dbReference type="ARBA" id="ARBA00023015"/>
    </source>
</evidence>
<dbReference type="EMBL" id="MPPL01000001">
    <property type="protein sequence ID" value="OKS88490.1"/>
    <property type="molecule type" value="Genomic_DNA"/>
</dbReference>
<dbReference type="GO" id="GO:0005829">
    <property type="term" value="C:cytosol"/>
    <property type="evidence" value="ECO:0007669"/>
    <property type="project" value="TreeGrafter"/>
</dbReference>
<comment type="caution">
    <text evidence="5">The sequence shown here is derived from an EMBL/GenBank/DDBJ whole genome shotgun (WGS) entry which is preliminary data.</text>
</comment>
<dbReference type="PROSITE" id="PS50956">
    <property type="entry name" value="HTH_ASNC_2"/>
    <property type="match status" value="1"/>
</dbReference>
<feature type="domain" description="HTH asnC-type" evidence="4">
    <location>
        <begin position="4"/>
        <end position="64"/>
    </location>
</feature>
<dbReference type="STRING" id="1302689.RG47T_3958"/>
<protein>
    <recommendedName>
        <fullName evidence="4">HTH asnC-type domain-containing protein</fullName>
    </recommendedName>
</protein>
<dbReference type="SUPFAM" id="SSF46785">
    <property type="entry name" value="Winged helix' DNA-binding domain"/>
    <property type="match status" value="1"/>
</dbReference>
<organism evidence="5 6">
    <name type="scientific">Mucilaginibacter polytrichastri</name>
    <dbReference type="NCBI Taxonomy" id="1302689"/>
    <lineage>
        <taxon>Bacteria</taxon>
        <taxon>Pseudomonadati</taxon>
        <taxon>Bacteroidota</taxon>
        <taxon>Sphingobacteriia</taxon>
        <taxon>Sphingobacteriales</taxon>
        <taxon>Sphingobacteriaceae</taxon>
        <taxon>Mucilaginibacter</taxon>
    </lineage>
</organism>
<dbReference type="Gene3D" id="1.10.10.10">
    <property type="entry name" value="Winged helix-like DNA-binding domain superfamily/Winged helix DNA-binding domain"/>
    <property type="match status" value="1"/>
</dbReference>
<keyword evidence="2" id="KW-0238">DNA-binding</keyword>
<keyword evidence="3" id="KW-0804">Transcription</keyword>
<dbReference type="GO" id="GO:0043200">
    <property type="term" value="P:response to amino acid"/>
    <property type="evidence" value="ECO:0007669"/>
    <property type="project" value="TreeGrafter"/>
</dbReference>
<dbReference type="Pfam" id="PF13412">
    <property type="entry name" value="HTH_24"/>
    <property type="match status" value="1"/>
</dbReference>
<dbReference type="AlphaFoldDB" id="A0A1Q6A3A7"/>
<dbReference type="InterPro" id="IPR036388">
    <property type="entry name" value="WH-like_DNA-bd_sf"/>
</dbReference>
<dbReference type="GO" id="GO:0043565">
    <property type="term" value="F:sequence-specific DNA binding"/>
    <property type="evidence" value="ECO:0007669"/>
    <property type="project" value="InterPro"/>
</dbReference>
<evidence type="ECO:0000259" key="4">
    <source>
        <dbReference type="PROSITE" id="PS50956"/>
    </source>
</evidence>
<sequence>MEGIDEIDKAILRRLQLDAKVTIKELAAELKLTTSPVHERIKRLEHAGYIENYIAVLNKSLLKR</sequence>
<dbReference type="PANTHER" id="PTHR30154">
    <property type="entry name" value="LEUCINE-RESPONSIVE REGULATORY PROTEIN"/>
    <property type="match status" value="1"/>
</dbReference>
<dbReference type="PRINTS" id="PR00033">
    <property type="entry name" value="HTHASNC"/>
</dbReference>
<keyword evidence="1" id="KW-0805">Transcription regulation</keyword>
<evidence type="ECO:0000313" key="5">
    <source>
        <dbReference type="EMBL" id="OKS88490.1"/>
    </source>
</evidence>
<proteinExistence type="predicted"/>
<name>A0A1Q6A3A7_9SPHI</name>
<gene>
    <name evidence="5" type="ORF">RG47T_3958</name>
</gene>
<dbReference type="PANTHER" id="PTHR30154:SF34">
    <property type="entry name" value="TRANSCRIPTIONAL REGULATOR AZLB"/>
    <property type="match status" value="1"/>
</dbReference>
<dbReference type="RefSeq" id="WP_216351079.1">
    <property type="nucleotide sequence ID" value="NZ_FPAM01000011.1"/>
</dbReference>
<dbReference type="InterPro" id="IPR000485">
    <property type="entry name" value="AsnC-type_HTH_dom"/>
</dbReference>
<evidence type="ECO:0000256" key="3">
    <source>
        <dbReference type="ARBA" id="ARBA00023163"/>
    </source>
</evidence>
<reference evidence="5 6" key="1">
    <citation type="submission" date="2016-11" db="EMBL/GenBank/DDBJ databases">
        <title>Whole Genome Sequencing of Mucilaginibacter polytrichastri RG4-7(T) isolated from the moss sample.</title>
        <authorList>
            <person name="Li Y."/>
        </authorList>
    </citation>
    <scope>NUCLEOTIDE SEQUENCE [LARGE SCALE GENOMIC DNA]</scope>
    <source>
        <strain evidence="5 6">RG4-7</strain>
    </source>
</reference>
<evidence type="ECO:0000256" key="2">
    <source>
        <dbReference type="ARBA" id="ARBA00023125"/>
    </source>
</evidence>